<evidence type="ECO:0000313" key="2">
    <source>
        <dbReference type="EMBL" id="CKA69883.1"/>
    </source>
</evidence>
<proteinExistence type="predicted"/>
<organism evidence="2 3">
    <name type="scientific">Streptococcus pseudopneumoniae</name>
    <dbReference type="NCBI Taxonomy" id="257758"/>
    <lineage>
        <taxon>Bacteria</taxon>
        <taxon>Bacillati</taxon>
        <taxon>Bacillota</taxon>
        <taxon>Bacilli</taxon>
        <taxon>Lactobacillales</taxon>
        <taxon>Streptococcaceae</taxon>
        <taxon>Streptococcus</taxon>
    </lineage>
</organism>
<accession>A0A0T8U2I3</accession>
<dbReference type="Pfam" id="PF13672">
    <property type="entry name" value="PP2C_2"/>
    <property type="match status" value="1"/>
</dbReference>
<name>A0A0T8U2I3_9STRE</name>
<dbReference type="AlphaFoldDB" id="A0A0T8U2I3"/>
<dbReference type="Gene3D" id="3.60.40.10">
    <property type="entry name" value="PPM-type phosphatase domain"/>
    <property type="match status" value="1"/>
</dbReference>
<gene>
    <name evidence="2" type="ORF">ERS021757_00309</name>
</gene>
<dbReference type="RefSeq" id="WP_000239018.1">
    <property type="nucleotide sequence ID" value="NZ_CMJT01000002.1"/>
</dbReference>
<evidence type="ECO:0000259" key="1">
    <source>
        <dbReference type="Pfam" id="PF13672"/>
    </source>
</evidence>
<dbReference type="EMBL" id="CMJT01000002">
    <property type="protein sequence ID" value="CKA69883.1"/>
    <property type="molecule type" value="Genomic_DNA"/>
</dbReference>
<protein>
    <recommendedName>
        <fullName evidence="1">PPM-type phosphatase domain-containing protein</fullName>
    </recommendedName>
</protein>
<dbReference type="SUPFAM" id="SSF81606">
    <property type="entry name" value="PP2C-like"/>
    <property type="match status" value="1"/>
</dbReference>
<feature type="domain" description="PPM-type phosphatase" evidence="1">
    <location>
        <begin position="17"/>
        <end position="227"/>
    </location>
</feature>
<dbReference type="InterPro" id="IPR001932">
    <property type="entry name" value="PPM-type_phosphatase-like_dom"/>
</dbReference>
<evidence type="ECO:0000313" key="3">
    <source>
        <dbReference type="Proteomes" id="UP000041827"/>
    </source>
</evidence>
<dbReference type="InterPro" id="IPR036457">
    <property type="entry name" value="PPM-type-like_dom_sf"/>
</dbReference>
<sequence>MVKINKICSIQGSSVENEDAVGSQNQYFWIIDGATDLYNSKEEIGYSVSEVVHILSESLSVNCKESKTLKQIFETALLEVKDEIGLNSYELTEYYRLPTFAFIFAKLSEKKLEYMMLGDCVMLVNEMEITDHRVDNLFEKGKNEIKDSIGTNSVLNKKIILQKIRKLSNQPSGYWIGSLDERFLDHAIINQIDVTSEQIVLMSDGFYEFYQNNQNKTFEELIKMRFNSSAIDPIYGKKDDASIVVIDV</sequence>
<reference evidence="3" key="1">
    <citation type="submission" date="2015-03" db="EMBL/GenBank/DDBJ databases">
        <authorList>
            <consortium name="Pathogen Informatics"/>
        </authorList>
    </citation>
    <scope>NUCLEOTIDE SEQUENCE [LARGE SCALE GENOMIC DNA]</scope>
    <source>
        <strain evidence="3">SMRU2248</strain>
    </source>
</reference>
<dbReference type="Proteomes" id="UP000041827">
    <property type="component" value="Unassembled WGS sequence"/>
</dbReference>